<evidence type="ECO:0000313" key="2">
    <source>
        <dbReference type="WBParaSite" id="L893_g34034.t1"/>
    </source>
</evidence>
<dbReference type="AlphaFoldDB" id="A0A1I8A8C9"/>
<reference evidence="2" key="1">
    <citation type="submission" date="2016-11" db="UniProtKB">
        <authorList>
            <consortium name="WormBaseParasite"/>
        </authorList>
    </citation>
    <scope>IDENTIFICATION</scope>
</reference>
<dbReference type="Proteomes" id="UP000095287">
    <property type="component" value="Unplaced"/>
</dbReference>
<protein>
    <submittedName>
        <fullName evidence="2">GMC_oxred_C domain-containing protein</fullName>
    </submittedName>
</protein>
<keyword evidence="1" id="KW-1185">Reference proteome</keyword>
<evidence type="ECO:0000313" key="1">
    <source>
        <dbReference type="Proteomes" id="UP000095287"/>
    </source>
</evidence>
<proteinExistence type="predicted"/>
<sequence length="82" mass="8982">MLLPPPFVVHHRDECSFTLVKGIEPSAKNQLTIKSERGYLMGVGGPGTTVSMSPFYVTGLFFFNRNTSSCINNVCANGKRTN</sequence>
<dbReference type="WBParaSite" id="L893_g34034.t1">
    <property type="protein sequence ID" value="L893_g34034.t1"/>
    <property type="gene ID" value="L893_g34034"/>
</dbReference>
<organism evidence="1 2">
    <name type="scientific">Steinernema glaseri</name>
    <dbReference type="NCBI Taxonomy" id="37863"/>
    <lineage>
        <taxon>Eukaryota</taxon>
        <taxon>Metazoa</taxon>
        <taxon>Ecdysozoa</taxon>
        <taxon>Nematoda</taxon>
        <taxon>Chromadorea</taxon>
        <taxon>Rhabditida</taxon>
        <taxon>Tylenchina</taxon>
        <taxon>Panagrolaimomorpha</taxon>
        <taxon>Strongyloidoidea</taxon>
        <taxon>Steinernematidae</taxon>
        <taxon>Steinernema</taxon>
    </lineage>
</organism>
<name>A0A1I8A8C9_9BILA</name>
<accession>A0A1I8A8C9</accession>